<dbReference type="SUPFAM" id="SSF51735">
    <property type="entry name" value="NAD(P)-binding Rossmann-fold domains"/>
    <property type="match status" value="1"/>
</dbReference>
<dbReference type="OrthoDB" id="419598at2759"/>
<evidence type="ECO:0000313" key="2">
    <source>
        <dbReference type="EnsemblMetazoa" id="CLYHEMP009305.1"/>
    </source>
</evidence>
<dbReference type="GO" id="GO:0003824">
    <property type="term" value="F:catalytic activity"/>
    <property type="evidence" value="ECO:0007669"/>
    <property type="project" value="UniProtKB-ARBA"/>
</dbReference>
<evidence type="ECO:0000313" key="3">
    <source>
        <dbReference type="Proteomes" id="UP000594262"/>
    </source>
</evidence>
<dbReference type="AlphaFoldDB" id="A0A7M5V3R7"/>
<evidence type="ECO:0000259" key="1">
    <source>
        <dbReference type="Pfam" id="PF13460"/>
    </source>
</evidence>
<reference evidence="2" key="1">
    <citation type="submission" date="2021-01" db="UniProtKB">
        <authorList>
            <consortium name="EnsemblMetazoa"/>
        </authorList>
    </citation>
    <scope>IDENTIFICATION</scope>
</reference>
<dbReference type="Proteomes" id="UP000594262">
    <property type="component" value="Unplaced"/>
</dbReference>
<keyword evidence="3" id="KW-1185">Reference proteome</keyword>
<dbReference type="Pfam" id="PF13460">
    <property type="entry name" value="NAD_binding_10"/>
    <property type="match status" value="1"/>
</dbReference>
<sequence>MATTEEVTPNTTTTLILGASGNTGRRLVEQLLADKQNVKAIVRSKERFQEIIPDHEQLQVIESTALEMTDADFKEAVTGCNAVVSCLGHNLTLKGVYGKPRALVTDSLKKVCTTIQELDLEKPVKVVLMGSNGVANPKGTDNTRPLRERFLLSAVRALTPPHRDNEAAAAYLSKDIGEEASNIEWVVVRPDGLIEGDVSKYEVFDKPLPGLFGGGETTRANVAHFMKTLILNDDMWKKWLYQMPVPENIKEVKKGEE</sequence>
<protein>
    <recommendedName>
        <fullName evidence="1">NAD(P)-binding domain-containing protein</fullName>
    </recommendedName>
</protein>
<dbReference type="InterPro" id="IPR036291">
    <property type="entry name" value="NAD(P)-bd_dom_sf"/>
</dbReference>
<proteinExistence type="predicted"/>
<dbReference type="InterPro" id="IPR016040">
    <property type="entry name" value="NAD(P)-bd_dom"/>
</dbReference>
<dbReference type="Gene3D" id="3.40.50.720">
    <property type="entry name" value="NAD(P)-binding Rossmann-like Domain"/>
    <property type="match status" value="1"/>
</dbReference>
<name>A0A7M5V3R7_9CNID</name>
<dbReference type="PANTHER" id="PTHR15020">
    <property type="entry name" value="FLAVIN REDUCTASE-RELATED"/>
    <property type="match status" value="1"/>
</dbReference>
<accession>A0A7M5V3R7</accession>
<dbReference type="EnsemblMetazoa" id="CLYHEMT009305.1">
    <property type="protein sequence ID" value="CLYHEMP009305.1"/>
    <property type="gene ID" value="CLYHEMG009305"/>
</dbReference>
<dbReference type="PANTHER" id="PTHR15020:SF11">
    <property type="entry name" value="OS06G0360300 PROTEIN"/>
    <property type="match status" value="1"/>
</dbReference>
<feature type="domain" description="NAD(P)-binding" evidence="1">
    <location>
        <begin position="18"/>
        <end position="231"/>
    </location>
</feature>
<organism evidence="2 3">
    <name type="scientific">Clytia hemisphaerica</name>
    <dbReference type="NCBI Taxonomy" id="252671"/>
    <lineage>
        <taxon>Eukaryota</taxon>
        <taxon>Metazoa</taxon>
        <taxon>Cnidaria</taxon>
        <taxon>Hydrozoa</taxon>
        <taxon>Hydroidolina</taxon>
        <taxon>Leptothecata</taxon>
        <taxon>Obeliida</taxon>
        <taxon>Clytiidae</taxon>
        <taxon>Clytia</taxon>
    </lineage>
</organism>